<gene>
    <name evidence="1" type="ORF">UFOPK3181_00740</name>
    <name evidence="2" type="ORF">UFOPK3520_00713</name>
</gene>
<sequence length="31" mass="3498">MEGVAKEDRCQGHHKDPVEAGFLKKIFGKNK</sequence>
<reference evidence="1" key="1">
    <citation type="submission" date="2020-05" db="EMBL/GenBank/DDBJ databases">
        <authorList>
            <person name="Chiriac C."/>
            <person name="Salcher M."/>
            <person name="Ghai R."/>
            <person name="Kavagutti S V."/>
        </authorList>
    </citation>
    <scope>NUCLEOTIDE SEQUENCE</scope>
</reference>
<evidence type="ECO:0000313" key="1">
    <source>
        <dbReference type="EMBL" id="CAB4828810.1"/>
    </source>
</evidence>
<name>A0A6J7A8M4_9ZZZZ</name>
<protein>
    <submittedName>
        <fullName evidence="1">Unannotated protein</fullName>
    </submittedName>
</protein>
<accession>A0A6J7A8M4</accession>
<dbReference type="AlphaFoldDB" id="A0A6J7A8M4"/>
<organism evidence="1">
    <name type="scientific">freshwater metagenome</name>
    <dbReference type="NCBI Taxonomy" id="449393"/>
    <lineage>
        <taxon>unclassified sequences</taxon>
        <taxon>metagenomes</taxon>
        <taxon>ecological metagenomes</taxon>
    </lineage>
</organism>
<proteinExistence type="predicted"/>
<evidence type="ECO:0000313" key="2">
    <source>
        <dbReference type="EMBL" id="CAB5240520.1"/>
    </source>
</evidence>
<dbReference type="EMBL" id="CAFBSF010000045">
    <property type="protein sequence ID" value="CAB5240520.1"/>
    <property type="molecule type" value="Genomic_DNA"/>
</dbReference>
<dbReference type="EMBL" id="CAFABG010000049">
    <property type="protein sequence ID" value="CAB4828810.1"/>
    <property type="molecule type" value="Genomic_DNA"/>
</dbReference>